<evidence type="ECO:0000313" key="2">
    <source>
        <dbReference type="Proteomes" id="UP000006882"/>
    </source>
</evidence>
<reference evidence="1 2" key="1">
    <citation type="journal article" date="2013" name="Nat. Genet.">
        <title>The high-quality draft genome of peach (Prunus persica) identifies unique patterns of genetic diversity, domestication and genome evolution.</title>
        <authorList>
            <consortium name="International Peach Genome Initiative"/>
            <person name="Verde I."/>
            <person name="Abbott A.G."/>
            <person name="Scalabrin S."/>
            <person name="Jung S."/>
            <person name="Shu S."/>
            <person name="Marroni F."/>
            <person name="Zhebentyayeva T."/>
            <person name="Dettori M.T."/>
            <person name="Grimwood J."/>
            <person name="Cattonaro F."/>
            <person name="Zuccolo A."/>
            <person name="Rossini L."/>
            <person name="Jenkins J."/>
            <person name="Vendramin E."/>
            <person name="Meisel L.A."/>
            <person name="Decroocq V."/>
            <person name="Sosinski B."/>
            <person name="Prochnik S."/>
            <person name="Mitros T."/>
            <person name="Policriti A."/>
            <person name="Cipriani G."/>
            <person name="Dondini L."/>
            <person name="Ficklin S."/>
            <person name="Goodstein D.M."/>
            <person name="Xuan P."/>
            <person name="Del Fabbro C."/>
            <person name="Aramini V."/>
            <person name="Copetti D."/>
            <person name="Gonzalez S."/>
            <person name="Horner D.S."/>
            <person name="Falchi R."/>
            <person name="Lucas S."/>
            <person name="Mica E."/>
            <person name="Maldonado J."/>
            <person name="Lazzari B."/>
            <person name="Bielenberg D."/>
            <person name="Pirona R."/>
            <person name="Miculan M."/>
            <person name="Barakat A."/>
            <person name="Testolin R."/>
            <person name="Stella A."/>
            <person name="Tartarini S."/>
            <person name="Tonutti P."/>
            <person name="Arus P."/>
            <person name="Orellana A."/>
            <person name="Wells C."/>
            <person name="Main D."/>
            <person name="Vizzotto G."/>
            <person name="Silva H."/>
            <person name="Salamini F."/>
            <person name="Schmutz J."/>
            <person name="Morgante M."/>
            <person name="Rokhsar D.S."/>
        </authorList>
    </citation>
    <scope>NUCLEOTIDE SEQUENCE [LARGE SCALE GENOMIC DNA]</scope>
    <source>
        <strain evidence="2">cv. Nemared</strain>
    </source>
</reference>
<dbReference type="AlphaFoldDB" id="A0A251QDC4"/>
<keyword evidence="2" id="KW-1185">Reference proteome</keyword>
<sequence>MFKRIEGDDVVRDIVRVAPKLFAELNELRGSFRVFSFFIWCILCKSADHVFLSCRFSWKL</sequence>
<organism evidence="1 2">
    <name type="scientific">Prunus persica</name>
    <name type="common">Peach</name>
    <name type="synonym">Amygdalus persica</name>
    <dbReference type="NCBI Taxonomy" id="3760"/>
    <lineage>
        <taxon>Eukaryota</taxon>
        <taxon>Viridiplantae</taxon>
        <taxon>Streptophyta</taxon>
        <taxon>Embryophyta</taxon>
        <taxon>Tracheophyta</taxon>
        <taxon>Spermatophyta</taxon>
        <taxon>Magnoliopsida</taxon>
        <taxon>eudicotyledons</taxon>
        <taxon>Gunneridae</taxon>
        <taxon>Pentapetalae</taxon>
        <taxon>rosids</taxon>
        <taxon>fabids</taxon>
        <taxon>Rosales</taxon>
        <taxon>Rosaceae</taxon>
        <taxon>Amygdaloideae</taxon>
        <taxon>Amygdaleae</taxon>
        <taxon>Prunus</taxon>
    </lineage>
</organism>
<dbReference type="Proteomes" id="UP000006882">
    <property type="component" value="Chromosome G2"/>
</dbReference>
<dbReference type="EMBL" id="CM007652">
    <property type="protein sequence ID" value="ONI21410.1"/>
    <property type="molecule type" value="Genomic_DNA"/>
</dbReference>
<proteinExistence type="predicted"/>
<accession>A0A251QDC4</accession>
<name>A0A251QDC4_PRUPE</name>
<protein>
    <submittedName>
        <fullName evidence="1">Uncharacterized protein</fullName>
    </submittedName>
</protein>
<gene>
    <name evidence="1" type="ORF">PRUPE_2G064000</name>
</gene>
<dbReference type="Gramene" id="ONI21410">
    <property type="protein sequence ID" value="ONI21410"/>
    <property type="gene ID" value="PRUPE_2G064000"/>
</dbReference>
<evidence type="ECO:0000313" key="1">
    <source>
        <dbReference type="EMBL" id="ONI21410.1"/>
    </source>
</evidence>